<name>A0A8T8CB06_PSEYM</name>
<evidence type="ECO:0000313" key="1">
    <source>
        <dbReference type="EMBL" id="QHF00675.1"/>
    </source>
</evidence>
<protein>
    <submittedName>
        <fullName evidence="1">Uncharacterized protein</fullName>
    </submittedName>
</protein>
<reference evidence="1 2" key="1">
    <citation type="journal article" date="2011" name="PLoS Pathog.">
        <title>Dynamic evolution of pathogenicity revealed by sequencing and comparative genomics of 19 Pseudomonas syringae isolates.</title>
        <authorList>
            <person name="Baltrus D.A."/>
            <person name="Nishimura M.T."/>
            <person name="Romanchuk A."/>
            <person name="Chang J.H."/>
            <person name="Mukhtar M.S."/>
            <person name="Cherkis K."/>
            <person name="Roach J."/>
            <person name="Grant S.R."/>
            <person name="Jones C.D."/>
            <person name="Dangl J.L."/>
        </authorList>
    </citation>
    <scope>NUCLEOTIDE SEQUENCE [LARGE SCALE GENOMIC DNA]</scope>
    <source>
        <strain evidence="1 2">ES4326</strain>
    </source>
</reference>
<dbReference type="EMBL" id="CP047261">
    <property type="protein sequence ID" value="QHF00675.1"/>
    <property type="molecule type" value="Genomic_DNA"/>
</dbReference>
<dbReference type="Proteomes" id="UP000003811">
    <property type="component" value="Plasmid pPma4326F"/>
</dbReference>
<gene>
    <name evidence="1" type="ORF">PMA4326_029705</name>
</gene>
<keyword evidence="1" id="KW-0614">Plasmid</keyword>
<dbReference type="RefSeq" id="WP_007250553.1">
    <property type="nucleotide sequence ID" value="NZ_CP047261.1"/>
</dbReference>
<accession>A0A8T8CB06</accession>
<sequence length="192" mass="20596">MMDKYLMPTMDFLNRVGITVRLIPGATGFAQHCSIAAGAINVDPRCRASALLHEVGHLATVPEQYRHFLTGNVGAGQKAVFHAITSIDVFPGSPLDRAVVQIGDCEATAWGWAAGIQIGIPESRFIRNDEYSGEGSLIRFGLKTNSYFGINGLAHAGFCKVKAHHPSDLPVFPSLAYWVHPVLDASGSAIHG</sequence>
<proteinExistence type="predicted"/>
<evidence type="ECO:0000313" key="2">
    <source>
        <dbReference type="Proteomes" id="UP000003811"/>
    </source>
</evidence>
<organism evidence="1 2">
    <name type="scientific">Pseudomonas syringae pv. maculicola str. ES4326</name>
    <dbReference type="NCBI Taxonomy" id="629265"/>
    <lineage>
        <taxon>Bacteria</taxon>
        <taxon>Pseudomonadati</taxon>
        <taxon>Pseudomonadota</taxon>
        <taxon>Gammaproteobacteria</taxon>
        <taxon>Pseudomonadales</taxon>
        <taxon>Pseudomonadaceae</taxon>
        <taxon>Pseudomonas</taxon>
    </lineage>
</organism>
<dbReference type="AlphaFoldDB" id="A0A8T8CB06"/>
<geneLocation type="plasmid" evidence="1 2">
    <name>pPma4326F</name>
</geneLocation>